<feature type="domain" description="FAD-binding" evidence="7">
    <location>
        <begin position="214"/>
        <end position="429"/>
    </location>
</feature>
<dbReference type="STRING" id="1399860.A0A2C5Y492"/>
<sequence>MATEGKSMATRDDDNKAAPTAQPPFVAGKTIFIAGAGIAGSALAASIAHLCNPAFPPPTVILFDRDPPHASQQRSGESYTLSLSAYSEAGGLVVLRHLGLLDRVLARAAAGRRADGSDGSFKIWDRDWSERERTPRQAVLGVPTPSLRISRKQLRQVLHELVESWDHGHIEWNTRCVAAERLESGRVRVRLLRQQSSSSSSSSFSPKAEGQQQKAEGQQQKTEGQQQKTEGQQQEAEIQHLDCDLLIAADGANSQLRALFRPNDTLQYTGRVLRLALSRLDAAAAPPSPLHSARDWGFMLSDKDTSCFFSPADDNTILWAVGSKEPSPAPEMQRQCSSSARAVVARAHRLGHGLFAEPFDSLVKATDLDTVMCINARHKKPFCHNDQLLALPIVFIGDSNHAQSPFSGSGANLALADGWDLAQQLCRHATLAEAVACYDGVSEPRAQNVFAAGRAMAGAGASSRWRHWLCMVAMSLRRCVAAPYWFWCLLKRAVE</sequence>
<dbReference type="PANTHER" id="PTHR13789">
    <property type="entry name" value="MONOOXYGENASE"/>
    <property type="match status" value="1"/>
</dbReference>
<evidence type="ECO:0000313" key="8">
    <source>
        <dbReference type="EMBL" id="PHH61701.1"/>
    </source>
</evidence>
<feature type="compositionally biased region" description="Low complexity" evidence="6">
    <location>
        <begin position="196"/>
        <end position="235"/>
    </location>
</feature>
<dbReference type="InterPro" id="IPR050493">
    <property type="entry name" value="FAD-dep_Monooxygenase_BioMet"/>
</dbReference>
<evidence type="ECO:0000256" key="6">
    <source>
        <dbReference type="SAM" id="MobiDB-lite"/>
    </source>
</evidence>
<organism evidence="8 9">
    <name type="scientific">Ophiocordyceps australis</name>
    <dbReference type="NCBI Taxonomy" id="1399860"/>
    <lineage>
        <taxon>Eukaryota</taxon>
        <taxon>Fungi</taxon>
        <taxon>Dikarya</taxon>
        <taxon>Ascomycota</taxon>
        <taxon>Pezizomycotina</taxon>
        <taxon>Sordariomycetes</taxon>
        <taxon>Hypocreomycetidae</taxon>
        <taxon>Hypocreales</taxon>
        <taxon>Ophiocordycipitaceae</taxon>
        <taxon>Ophiocordyceps</taxon>
    </lineage>
</organism>
<dbReference type="InterPro" id="IPR002938">
    <property type="entry name" value="FAD-bd"/>
</dbReference>
<dbReference type="PRINTS" id="PR00420">
    <property type="entry name" value="RNGMNOXGNASE"/>
</dbReference>
<dbReference type="InterPro" id="IPR036188">
    <property type="entry name" value="FAD/NAD-bd_sf"/>
</dbReference>
<dbReference type="PANTHER" id="PTHR13789:SF309">
    <property type="entry name" value="PUTATIVE (AFU_ORTHOLOGUE AFUA_6G14510)-RELATED"/>
    <property type="match status" value="1"/>
</dbReference>
<reference evidence="8 9" key="1">
    <citation type="submission" date="2017-06" db="EMBL/GenBank/DDBJ databases">
        <title>Ant-infecting Ophiocordyceps genomes reveal a high diversity of potential behavioral manipulation genes and a possible major role for enterotoxins.</title>
        <authorList>
            <person name="De Bekker C."/>
            <person name="Evans H.C."/>
            <person name="Brachmann A."/>
            <person name="Hughes D.P."/>
        </authorList>
    </citation>
    <scope>NUCLEOTIDE SEQUENCE [LARGE SCALE GENOMIC DNA]</scope>
    <source>
        <strain evidence="8 9">Map64</strain>
    </source>
</reference>
<keyword evidence="5" id="KW-0503">Monooxygenase</keyword>
<protein>
    <recommendedName>
        <fullName evidence="7">FAD-binding domain-containing protein</fullName>
    </recommendedName>
</protein>
<dbReference type="GO" id="GO:0071949">
    <property type="term" value="F:FAD binding"/>
    <property type="evidence" value="ECO:0007669"/>
    <property type="project" value="InterPro"/>
</dbReference>
<comment type="similarity">
    <text evidence="1">Belongs to the paxM FAD-dependent monooxygenase family.</text>
</comment>
<comment type="caution">
    <text evidence="8">The sequence shown here is derived from an EMBL/GenBank/DDBJ whole genome shotgun (WGS) entry which is preliminary data.</text>
</comment>
<dbReference type="GO" id="GO:0004497">
    <property type="term" value="F:monooxygenase activity"/>
    <property type="evidence" value="ECO:0007669"/>
    <property type="project" value="UniProtKB-KW"/>
</dbReference>
<proteinExistence type="inferred from homology"/>
<accession>A0A2C5Y492</accession>
<keyword evidence="9" id="KW-1185">Reference proteome</keyword>
<dbReference type="Gene3D" id="3.50.50.60">
    <property type="entry name" value="FAD/NAD(P)-binding domain"/>
    <property type="match status" value="2"/>
</dbReference>
<dbReference type="SUPFAM" id="SSF51905">
    <property type="entry name" value="FAD/NAD(P)-binding domain"/>
    <property type="match status" value="1"/>
</dbReference>
<dbReference type="OrthoDB" id="655030at2759"/>
<dbReference type="Pfam" id="PF01494">
    <property type="entry name" value="FAD_binding_3"/>
    <property type="match status" value="1"/>
</dbReference>
<gene>
    <name evidence="8" type="ORF">CDD81_8046</name>
</gene>
<dbReference type="AlphaFoldDB" id="A0A2C5Y492"/>
<name>A0A2C5Y492_9HYPO</name>
<evidence type="ECO:0000256" key="2">
    <source>
        <dbReference type="ARBA" id="ARBA00022630"/>
    </source>
</evidence>
<keyword evidence="2" id="KW-0285">Flavoprotein</keyword>
<feature type="region of interest" description="Disordered" evidence="6">
    <location>
        <begin position="1"/>
        <end position="21"/>
    </location>
</feature>
<evidence type="ECO:0000256" key="1">
    <source>
        <dbReference type="ARBA" id="ARBA00007992"/>
    </source>
</evidence>
<evidence type="ECO:0000256" key="3">
    <source>
        <dbReference type="ARBA" id="ARBA00022827"/>
    </source>
</evidence>
<keyword evidence="3" id="KW-0274">FAD</keyword>
<evidence type="ECO:0000256" key="5">
    <source>
        <dbReference type="ARBA" id="ARBA00023033"/>
    </source>
</evidence>
<dbReference type="Proteomes" id="UP000226192">
    <property type="component" value="Unassembled WGS sequence"/>
</dbReference>
<evidence type="ECO:0000256" key="4">
    <source>
        <dbReference type="ARBA" id="ARBA00023002"/>
    </source>
</evidence>
<evidence type="ECO:0000259" key="7">
    <source>
        <dbReference type="Pfam" id="PF01494"/>
    </source>
</evidence>
<dbReference type="EMBL" id="NJET01000095">
    <property type="protein sequence ID" value="PHH61701.1"/>
    <property type="molecule type" value="Genomic_DNA"/>
</dbReference>
<feature type="region of interest" description="Disordered" evidence="6">
    <location>
        <begin position="194"/>
        <end position="235"/>
    </location>
</feature>
<keyword evidence="4" id="KW-0560">Oxidoreductase</keyword>
<evidence type="ECO:0000313" key="9">
    <source>
        <dbReference type="Proteomes" id="UP000226192"/>
    </source>
</evidence>